<accession>A0A1L9PA61</accession>
<name>A0A1L9PA61_ASPVE</name>
<dbReference type="GeneID" id="63728881"/>
<dbReference type="AlphaFoldDB" id="A0A1L9PA61"/>
<gene>
    <name evidence="1" type="ORF">ASPVEDRAFT_457111</name>
</gene>
<dbReference type="VEuPathDB" id="FungiDB:ASPVEDRAFT_457111"/>
<keyword evidence="2" id="KW-1185">Reference proteome</keyword>
<evidence type="ECO:0000313" key="2">
    <source>
        <dbReference type="Proteomes" id="UP000184073"/>
    </source>
</evidence>
<organism evidence="1 2">
    <name type="scientific">Aspergillus versicolor CBS 583.65</name>
    <dbReference type="NCBI Taxonomy" id="1036611"/>
    <lineage>
        <taxon>Eukaryota</taxon>
        <taxon>Fungi</taxon>
        <taxon>Dikarya</taxon>
        <taxon>Ascomycota</taxon>
        <taxon>Pezizomycotina</taxon>
        <taxon>Eurotiomycetes</taxon>
        <taxon>Eurotiomycetidae</taxon>
        <taxon>Eurotiales</taxon>
        <taxon>Aspergillaceae</taxon>
        <taxon>Aspergillus</taxon>
        <taxon>Aspergillus subgen. Nidulantes</taxon>
    </lineage>
</organism>
<reference evidence="2" key="1">
    <citation type="journal article" date="2017" name="Genome Biol.">
        <title>Comparative genomics reveals high biological diversity and specific adaptations in the industrially and medically important fungal genus Aspergillus.</title>
        <authorList>
            <person name="de Vries R.P."/>
            <person name="Riley R."/>
            <person name="Wiebenga A."/>
            <person name="Aguilar-Osorio G."/>
            <person name="Amillis S."/>
            <person name="Uchima C.A."/>
            <person name="Anderluh G."/>
            <person name="Asadollahi M."/>
            <person name="Askin M."/>
            <person name="Barry K."/>
            <person name="Battaglia E."/>
            <person name="Bayram O."/>
            <person name="Benocci T."/>
            <person name="Braus-Stromeyer S.A."/>
            <person name="Caldana C."/>
            <person name="Canovas D."/>
            <person name="Cerqueira G.C."/>
            <person name="Chen F."/>
            <person name="Chen W."/>
            <person name="Choi C."/>
            <person name="Clum A."/>
            <person name="Dos Santos R.A."/>
            <person name="Damasio A.R."/>
            <person name="Diallinas G."/>
            <person name="Emri T."/>
            <person name="Fekete E."/>
            <person name="Flipphi M."/>
            <person name="Freyberg S."/>
            <person name="Gallo A."/>
            <person name="Gournas C."/>
            <person name="Habgood R."/>
            <person name="Hainaut M."/>
            <person name="Harispe M.L."/>
            <person name="Henrissat B."/>
            <person name="Hilden K.S."/>
            <person name="Hope R."/>
            <person name="Hossain A."/>
            <person name="Karabika E."/>
            <person name="Karaffa L."/>
            <person name="Karanyi Z."/>
            <person name="Krasevec N."/>
            <person name="Kuo A."/>
            <person name="Kusch H."/>
            <person name="LaButti K."/>
            <person name="Lagendijk E.L."/>
            <person name="Lapidus A."/>
            <person name="Levasseur A."/>
            <person name="Lindquist E."/>
            <person name="Lipzen A."/>
            <person name="Logrieco A.F."/>
            <person name="MacCabe A."/>
            <person name="Maekelae M.R."/>
            <person name="Malavazi I."/>
            <person name="Melin P."/>
            <person name="Meyer V."/>
            <person name="Mielnichuk N."/>
            <person name="Miskei M."/>
            <person name="Molnar A.P."/>
            <person name="Mule G."/>
            <person name="Ngan C.Y."/>
            <person name="Orejas M."/>
            <person name="Orosz E."/>
            <person name="Ouedraogo J.P."/>
            <person name="Overkamp K.M."/>
            <person name="Park H.-S."/>
            <person name="Perrone G."/>
            <person name="Piumi F."/>
            <person name="Punt P.J."/>
            <person name="Ram A.F."/>
            <person name="Ramon A."/>
            <person name="Rauscher S."/>
            <person name="Record E."/>
            <person name="Riano-Pachon D.M."/>
            <person name="Robert V."/>
            <person name="Roehrig J."/>
            <person name="Ruller R."/>
            <person name="Salamov A."/>
            <person name="Salih N.S."/>
            <person name="Samson R.A."/>
            <person name="Sandor E."/>
            <person name="Sanguinetti M."/>
            <person name="Schuetze T."/>
            <person name="Sepcic K."/>
            <person name="Shelest E."/>
            <person name="Sherlock G."/>
            <person name="Sophianopoulou V."/>
            <person name="Squina F.M."/>
            <person name="Sun H."/>
            <person name="Susca A."/>
            <person name="Todd R.B."/>
            <person name="Tsang A."/>
            <person name="Unkles S.E."/>
            <person name="van de Wiele N."/>
            <person name="van Rossen-Uffink D."/>
            <person name="Oliveira J.V."/>
            <person name="Vesth T.C."/>
            <person name="Visser J."/>
            <person name="Yu J.-H."/>
            <person name="Zhou M."/>
            <person name="Andersen M.R."/>
            <person name="Archer D.B."/>
            <person name="Baker S.E."/>
            <person name="Benoit I."/>
            <person name="Brakhage A.A."/>
            <person name="Braus G.H."/>
            <person name="Fischer R."/>
            <person name="Frisvad J.C."/>
            <person name="Goldman G.H."/>
            <person name="Houbraken J."/>
            <person name="Oakley B."/>
            <person name="Pocsi I."/>
            <person name="Scazzocchio C."/>
            <person name="Seiboth B."/>
            <person name="vanKuyk P.A."/>
            <person name="Wortman J."/>
            <person name="Dyer P.S."/>
            <person name="Grigoriev I.V."/>
        </authorList>
    </citation>
    <scope>NUCLEOTIDE SEQUENCE [LARGE SCALE GENOMIC DNA]</scope>
    <source>
        <strain evidence="2">CBS 583.65</strain>
    </source>
</reference>
<proteinExistence type="predicted"/>
<dbReference type="Proteomes" id="UP000184073">
    <property type="component" value="Unassembled WGS sequence"/>
</dbReference>
<dbReference type="EMBL" id="KV878126">
    <property type="protein sequence ID" value="OJI98401.1"/>
    <property type="molecule type" value="Genomic_DNA"/>
</dbReference>
<dbReference type="RefSeq" id="XP_040664164.1">
    <property type="nucleotide sequence ID" value="XM_040813370.1"/>
</dbReference>
<evidence type="ECO:0000313" key="1">
    <source>
        <dbReference type="EMBL" id="OJI98401.1"/>
    </source>
</evidence>
<sequence>MTWMPLIEATLLQLWGPDVAGLQRGEHSAMVGAMACKTHVMVLYRILFECCIPILLYICPPRAWSSHCESIHRQI</sequence>
<protein>
    <submittedName>
        <fullName evidence="1">Uncharacterized protein</fullName>
    </submittedName>
</protein>